<reference evidence="2 3" key="1">
    <citation type="submission" date="2017-02" db="EMBL/GenBank/DDBJ databases">
        <title>Trade-off between light-utilization and light-protection in marine flavobacteria.</title>
        <authorList>
            <person name="Kumagai Y."/>
            <person name="Yoshizawa S."/>
            <person name="Kogure K."/>
            <person name="Iwasaki W."/>
        </authorList>
    </citation>
    <scope>NUCLEOTIDE SEQUENCE [LARGE SCALE GENOMIC DNA]</scope>
    <source>
        <strain evidence="2 3">KCTC 23670</strain>
    </source>
</reference>
<keyword evidence="3" id="KW-1185">Reference proteome</keyword>
<dbReference type="Proteomes" id="UP000232721">
    <property type="component" value="Chromosome"/>
</dbReference>
<dbReference type="InterPro" id="IPR000845">
    <property type="entry name" value="Nucleoside_phosphorylase_d"/>
</dbReference>
<sequence length="1031" mass="117650">MIIHQAFYGEVNRGHACINQSLINSDLTSFLISFTDRPAALPPGVALQAYFSGTAWSNYYIFTKTFTDPYATRSGMVFTHALIINLDSINSINNLNDIFCNFIEIVPESREVLNDVEFNLSPQVVSSNNKLHPLYIKDCISTLLVGKLPILFTGDEQSFENIIQQIWNAPNIELRKKIRYRASFSPSDIEGVKDLTIVSVQKDLHSKWLHKTIIDAENNKLIKITSHSEALFLGSKDKNPFYTFLIDLNVDQSNFSNYGQLDKVFGDYNKITTIDNADIIRQNIRMLSIVSPSMNDGATIKNKFIDRLNELIKLGIEKNFKALRNINWKAFENGENGMCKVFSEFIKLEFINPNIDISNLSELIDLGFYETKKNWWHDTIKDTLKSVFTTCSISTIEVLWKLVNQTDKIIENIFQILPKSLECESFLRDTLPAEIKESTIKKLENISKQRKWLLLHADILLKYLEPKEAIIKQLKIETDLTIENSFGGLYLIGKLNDKQLLSITLSSCNTKLIHETANRISKNKSLLNNIDPKKVCWLNIWSASLILSRNFSYGIEGREIEIVKSIFDLITSNESVPDIIIESISESEFADISNYGRRDECWNKISPIYIQSFIEKTSKEVITQYIKGKISFHSIEEPLVNYISSDIFMSSFLSAYRDNIEPVIRVYESFPNLKDLFLANYIKCFSSSVNEAASINLGSLVYRLDYTNTAKNIYDKSRYNYSFKAAFEQCKSLVSVTRWDSLWNKKYPENSLESGFSKTKYQTELEMIKSLPTVVILTAIQEEYKAVRAHLIEIDDVVQNDTVYEAGIFKIHDKEIAKVVIRECGAKNTIAAQETERAIQYFTPNILLFVGIAGSRKPNDFSIGDVIFPKVIYSYEAGKSEKGSFLARPDLASSTYTLMELAKRERRKDDWKSLIKNDWNIEVKADLGIIASGEQIVEHYESEVGKILTKHYNDTSAVEMEGFGFAKVATRQGRETSNMLVGVIRGISDIIEQPNKNKGDDISDRRPDNAKKLACDTSAAFAYWLIYKSQE</sequence>
<dbReference type="Pfam" id="PF01048">
    <property type="entry name" value="PNP_UDP_1"/>
    <property type="match status" value="1"/>
</dbReference>
<name>A0ABN5F582_9FLAO</name>
<evidence type="ECO:0000313" key="3">
    <source>
        <dbReference type="Proteomes" id="UP000232721"/>
    </source>
</evidence>
<dbReference type="PANTHER" id="PTHR46832">
    <property type="entry name" value="5'-METHYLTHIOADENOSINE/S-ADENOSYLHOMOCYSTEINE NUCLEOSIDASE"/>
    <property type="match status" value="1"/>
</dbReference>
<evidence type="ECO:0000259" key="1">
    <source>
        <dbReference type="Pfam" id="PF01048"/>
    </source>
</evidence>
<feature type="domain" description="Nucleoside phosphorylase" evidence="1">
    <location>
        <begin position="773"/>
        <end position="1013"/>
    </location>
</feature>
<protein>
    <recommendedName>
        <fullName evidence="1">Nucleoside phosphorylase domain-containing protein</fullName>
    </recommendedName>
</protein>
<dbReference type="EMBL" id="CP019336">
    <property type="protein sequence ID" value="AUC22653.1"/>
    <property type="molecule type" value="Genomic_DNA"/>
</dbReference>
<proteinExistence type="predicted"/>
<dbReference type="InterPro" id="IPR035994">
    <property type="entry name" value="Nucleoside_phosphorylase_sf"/>
</dbReference>
<gene>
    <name evidence="2" type="ORF">BTO15_11390</name>
</gene>
<dbReference type="SUPFAM" id="SSF53167">
    <property type="entry name" value="Purine and uridine phosphorylases"/>
    <property type="match status" value="1"/>
</dbReference>
<evidence type="ECO:0000313" key="2">
    <source>
        <dbReference type="EMBL" id="AUC22653.1"/>
    </source>
</evidence>
<dbReference type="Pfam" id="PF20012">
    <property type="entry name" value="GAP1-N1"/>
    <property type="match status" value="1"/>
</dbReference>
<accession>A0ABN5F582</accession>
<dbReference type="PANTHER" id="PTHR46832:SF1">
    <property type="entry name" value="5'-METHYLTHIOADENOSINE_S-ADENOSYLHOMOCYSTEINE NUCLEOSIDASE"/>
    <property type="match status" value="1"/>
</dbReference>
<dbReference type="RefSeq" id="WP_208888872.1">
    <property type="nucleotide sequence ID" value="NZ_CP019336.1"/>
</dbReference>
<dbReference type="Gene3D" id="3.40.50.1580">
    <property type="entry name" value="Nucleoside phosphorylase domain"/>
    <property type="match status" value="1"/>
</dbReference>
<organism evidence="2 3">
    <name type="scientific">Polaribacter sejongensis</name>
    <dbReference type="NCBI Taxonomy" id="985043"/>
    <lineage>
        <taxon>Bacteria</taxon>
        <taxon>Pseudomonadati</taxon>
        <taxon>Bacteroidota</taxon>
        <taxon>Flavobacteriia</taxon>
        <taxon>Flavobacteriales</taxon>
        <taxon>Flavobacteriaceae</taxon>
    </lineage>
</organism>